<feature type="transmembrane region" description="Helical" evidence="12">
    <location>
        <begin position="1346"/>
        <end position="1369"/>
    </location>
</feature>
<evidence type="ECO:0000256" key="4">
    <source>
        <dbReference type="ARBA" id="ARBA00022729"/>
    </source>
</evidence>
<feature type="domain" description="C-type lectin" evidence="13">
    <location>
        <begin position="1071"/>
        <end position="1176"/>
    </location>
</feature>
<dbReference type="FunFam" id="2.10.10.10:FF:000001">
    <property type="entry name" value="Fibronectin 1a isoform 1"/>
    <property type="match status" value="1"/>
</dbReference>
<keyword evidence="6 12" id="KW-1133">Transmembrane helix</keyword>
<keyword evidence="2" id="KW-0254">Endocytosis</keyword>
<proteinExistence type="predicted"/>
<dbReference type="SMART" id="SM00059">
    <property type="entry name" value="FN2"/>
    <property type="match status" value="1"/>
</dbReference>
<feature type="disulfide bond" evidence="11">
    <location>
        <begin position="174"/>
        <end position="201"/>
    </location>
</feature>
<feature type="domain" description="C-type lectin" evidence="13">
    <location>
        <begin position="463"/>
        <end position="580"/>
    </location>
</feature>
<feature type="domain" description="C-type lectin" evidence="13">
    <location>
        <begin position="217"/>
        <end position="336"/>
    </location>
</feature>
<dbReference type="PANTHER" id="PTHR22803">
    <property type="entry name" value="MANNOSE, PHOSPHOLIPASE, LECTIN RECEPTOR RELATED"/>
    <property type="match status" value="1"/>
</dbReference>
<keyword evidence="3 12" id="KW-0812">Transmembrane</keyword>
<accession>A0A8C7D2J2</accession>
<gene>
    <name evidence="15" type="primary">PLA2R1</name>
    <name evidence="15" type="synonym">LOC109884433</name>
</gene>
<feature type="disulfide bond" evidence="11">
    <location>
        <begin position="160"/>
        <end position="186"/>
    </location>
</feature>
<evidence type="ECO:0000256" key="12">
    <source>
        <dbReference type="SAM" id="Phobius"/>
    </source>
</evidence>
<evidence type="ECO:0000259" key="14">
    <source>
        <dbReference type="PROSITE" id="PS51092"/>
    </source>
</evidence>
<keyword evidence="16" id="KW-1185">Reference proteome</keyword>
<dbReference type="InterPro" id="IPR016187">
    <property type="entry name" value="CTDL_fold"/>
</dbReference>
<keyword evidence="10" id="KW-0325">Glycoprotein</keyword>
<dbReference type="Proteomes" id="UP000694557">
    <property type="component" value="Unassembled WGS sequence"/>
</dbReference>
<name>A0A8C7D2J2_ONCKI</name>
<feature type="domain" description="C-type lectin" evidence="13">
    <location>
        <begin position="765"/>
        <end position="891"/>
    </location>
</feature>
<feature type="domain" description="Fibronectin type-II" evidence="14">
    <location>
        <begin position="155"/>
        <end position="203"/>
    </location>
</feature>
<dbReference type="PRINTS" id="PR00013">
    <property type="entry name" value="FNTYPEII"/>
</dbReference>
<keyword evidence="4" id="KW-0732">Signal</keyword>
<dbReference type="PROSITE" id="PS50041">
    <property type="entry name" value="C_TYPE_LECTIN_2"/>
    <property type="match status" value="7"/>
</dbReference>
<evidence type="ECO:0000313" key="15">
    <source>
        <dbReference type="Ensembl" id="ENSOKIP00005011441.1"/>
    </source>
</evidence>
<dbReference type="Ensembl" id="ENSOKIT00005012236.1">
    <property type="protein sequence ID" value="ENSOKIP00005011441.1"/>
    <property type="gene ID" value="ENSOKIG00005005196.1"/>
</dbReference>
<dbReference type="SMART" id="SM00458">
    <property type="entry name" value="RICIN"/>
    <property type="match status" value="1"/>
</dbReference>
<dbReference type="Pfam" id="PF00040">
    <property type="entry name" value="fn2"/>
    <property type="match status" value="1"/>
</dbReference>
<dbReference type="GeneTree" id="ENSGT01050000244842"/>
<organism evidence="15 16">
    <name type="scientific">Oncorhynchus kisutch</name>
    <name type="common">Coho salmon</name>
    <name type="synonym">Salmo kisutch</name>
    <dbReference type="NCBI Taxonomy" id="8019"/>
    <lineage>
        <taxon>Eukaryota</taxon>
        <taxon>Metazoa</taxon>
        <taxon>Chordata</taxon>
        <taxon>Craniata</taxon>
        <taxon>Vertebrata</taxon>
        <taxon>Euteleostomi</taxon>
        <taxon>Actinopterygii</taxon>
        <taxon>Neopterygii</taxon>
        <taxon>Teleostei</taxon>
        <taxon>Protacanthopterygii</taxon>
        <taxon>Salmoniformes</taxon>
        <taxon>Salmonidae</taxon>
        <taxon>Salmoninae</taxon>
        <taxon>Oncorhynchus</taxon>
    </lineage>
</organism>
<reference evidence="15" key="1">
    <citation type="submission" date="2025-08" db="UniProtKB">
        <authorList>
            <consortium name="Ensembl"/>
        </authorList>
    </citation>
    <scope>IDENTIFICATION</scope>
</reference>
<evidence type="ECO:0000256" key="10">
    <source>
        <dbReference type="ARBA" id="ARBA00023180"/>
    </source>
</evidence>
<evidence type="ECO:0000256" key="7">
    <source>
        <dbReference type="ARBA" id="ARBA00023136"/>
    </source>
</evidence>
<dbReference type="InterPro" id="IPR018378">
    <property type="entry name" value="C-type_lectin_CS"/>
</dbReference>
<evidence type="ECO:0000256" key="9">
    <source>
        <dbReference type="ARBA" id="ARBA00023170"/>
    </source>
</evidence>
<dbReference type="SUPFAM" id="SSF50370">
    <property type="entry name" value="Ricin B-like lectins"/>
    <property type="match status" value="1"/>
</dbReference>
<dbReference type="InterPro" id="IPR000772">
    <property type="entry name" value="Ricin_B_lectin"/>
</dbReference>
<dbReference type="InterPro" id="IPR000562">
    <property type="entry name" value="FN_type2_dom"/>
</dbReference>
<dbReference type="GO" id="GO:0006897">
    <property type="term" value="P:endocytosis"/>
    <property type="evidence" value="ECO:0007669"/>
    <property type="project" value="UniProtKB-KW"/>
</dbReference>
<evidence type="ECO:0000313" key="16">
    <source>
        <dbReference type="Proteomes" id="UP000694557"/>
    </source>
</evidence>
<dbReference type="InterPro" id="IPR016186">
    <property type="entry name" value="C-type_lectin-like/link_sf"/>
</dbReference>
<dbReference type="CDD" id="cd00062">
    <property type="entry name" value="FN2"/>
    <property type="match status" value="1"/>
</dbReference>
<evidence type="ECO:0000256" key="11">
    <source>
        <dbReference type="PROSITE-ProRule" id="PRU00479"/>
    </source>
</evidence>
<dbReference type="SUPFAM" id="SSF57440">
    <property type="entry name" value="Kringle-like"/>
    <property type="match status" value="1"/>
</dbReference>
<evidence type="ECO:0000259" key="13">
    <source>
        <dbReference type="PROSITE" id="PS50041"/>
    </source>
</evidence>
<dbReference type="PROSITE" id="PS51092">
    <property type="entry name" value="FN2_2"/>
    <property type="match status" value="1"/>
</dbReference>
<keyword evidence="5" id="KW-0677">Repeat</keyword>
<evidence type="ECO:0000256" key="3">
    <source>
        <dbReference type="ARBA" id="ARBA00022692"/>
    </source>
</evidence>
<dbReference type="InterPro" id="IPR050111">
    <property type="entry name" value="C-type_lectin/snaclec_domain"/>
</dbReference>
<comment type="subcellular location">
    <subcellularLocation>
        <location evidence="1">Membrane</location>
        <topology evidence="1">Single-pass membrane protein</topology>
    </subcellularLocation>
</comment>
<evidence type="ECO:0000256" key="2">
    <source>
        <dbReference type="ARBA" id="ARBA00022583"/>
    </source>
</evidence>
<dbReference type="GO" id="GO:0016020">
    <property type="term" value="C:membrane"/>
    <property type="evidence" value="ECO:0007669"/>
    <property type="project" value="UniProtKB-SubCell"/>
</dbReference>
<dbReference type="FunFam" id="2.80.10.50:FF:000039">
    <property type="entry name" value="Secretory phospholipase A2 receptor"/>
    <property type="match status" value="1"/>
</dbReference>
<dbReference type="PROSITE" id="PS50231">
    <property type="entry name" value="RICIN_B_LECTIN"/>
    <property type="match status" value="1"/>
</dbReference>
<evidence type="ECO:0000256" key="6">
    <source>
        <dbReference type="ARBA" id="ARBA00022989"/>
    </source>
</evidence>
<reference evidence="15" key="2">
    <citation type="submission" date="2025-09" db="UniProtKB">
        <authorList>
            <consortium name="Ensembl"/>
        </authorList>
    </citation>
    <scope>IDENTIFICATION</scope>
</reference>
<evidence type="ECO:0000256" key="5">
    <source>
        <dbReference type="ARBA" id="ARBA00022737"/>
    </source>
</evidence>
<feature type="domain" description="C-type lectin" evidence="13">
    <location>
        <begin position="917"/>
        <end position="1040"/>
    </location>
</feature>
<dbReference type="InterPro" id="IPR035992">
    <property type="entry name" value="Ricin_B-like_lectins"/>
</dbReference>
<dbReference type="Pfam" id="PF24562">
    <property type="entry name" value="CysR_MRC2_N"/>
    <property type="match status" value="1"/>
</dbReference>
<dbReference type="InterPro" id="IPR036943">
    <property type="entry name" value="FN_type2_sf"/>
</dbReference>
<dbReference type="InterPro" id="IPR001304">
    <property type="entry name" value="C-type_lectin-like"/>
</dbReference>
<sequence>MLLFFPTTLHFHPSIPLFPDKGLFIMENTQLKRCISSSSSNLVLESCERPTRRMLWKWVSRHRLFNLGSSLCLGLNISDSTQPLGTFECDSPLRTLWWRCNGNTLYGASQLKLSVAGRLVVVKRASYHQWRRYSTPGEGPCAYPYEEIHTLLGNAHGMPCALPFKYNNKWYSECTAEGREDHHRWCATTSRYDQDEKWGFCPSQELSCDTFWDSNQESRACYQFNLYTILTWSQAHSSCLAQGGSLLSITDLTEQMYIRERLADVGVMVWIGLNHLSERTGWQWSDGAPLALVNFTSGLSSSPLQDNRQCGVYNSASGGHQWQSLSCESALPYICKKTPNDTRRAEPLDNWQYYRTVCSEGWLAHNRYCYKALAEAEAGSWEESSTACNSIGANLTSLHSLSDVELLLGLLANGESGSGVLYSSMWYIVCSMFWDSVDIIKDHGTVYSVSYICISSPQDWKRKGRSCYMVTSHEQSYEDAVKGYYCKAPLVTVENRFEQAFLNSLVSEMGANGSVFYWTALQDQGNQGEYSWLGGHNGSTLPLLYTNWNRHQPVSAGGCVAMTGGQALGHWEVKDCKSQKALSVCKQSISGYQEVLFPTVHIDAYAPCPPGWESHSGLLHCYKAFHSEKVLMKRSWEDADFFCQALGAQLASFHHYKEQVFVKGLLHSMFDGTEGRWFWVGLNKRDPQSAGAWQWSDGTPVVTSFVEDKNEEDDRHSCAVYSDLTNALLPQPCDTKHEWICKRDCVIVGCVTFLRPVENEPWVFYRGAEYLLAKQPFPWEGVNLACMMMGAHLLSVHSKEELRFIRERMGKVCTHTHKPTRVHTRQPRHSHASALNPTRACTFTSAVDYQNWAEGSSHDAPVKQKQCVTMSSISGQWSAGECGGLHAHVCKRRTVSVVEIPREPHYIGGCPERWLYFGHKCLLLHLPNSSEEGKSWRDARSICSSFQGTLVAIQDEIEQAYITMLLQGSTVGVWIGLRDEDTMKWTNGKPVSYTNWSPVEPKNPLTVSGPMGGDDPLCTVLSNNHNFHLTGKWFDEKCTESGYGFVCQRPQDTTKPPSHSYLHPLPDNIEYKNHRYRVARGNMSWYEALNMCLESESELVSVTDPFHQAFLTVLVNRLAFPHWIGLYSQDDGINYQWSDGSDTVFTHWVAADDDDFILGDCVYMDVTGGWRRADCEMPLQGALCHVPPPSEVSNAQCCFSKKNPIESNACYSFEPVVQRLTLEEAREHCKHKEVLTIQTETENRFVLEQLWSYGFPHQAVWLGMFFNTDTGSMAWLDGSPVDYSNWNFRAPDPSLLTADTCVSTRVSDGMWLLSQCTDRLGFVCKTNPGGVETFWLHLHRQPKSDLLPLIFLVAMLIFAVLVAALWFVYKRNVTRFRRLPSLGNAYYRHTSSQATDSDGNVLIADLEAHSGE</sequence>
<dbReference type="SUPFAM" id="SSF56436">
    <property type="entry name" value="C-type lectin-like"/>
    <property type="match status" value="8"/>
</dbReference>
<feature type="domain" description="C-type lectin" evidence="13">
    <location>
        <begin position="620"/>
        <end position="742"/>
    </location>
</feature>
<dbReference type="SMART" id="SM00034">
    <property type="entry name" value="CLECT"/>
    <property type="match status" value="8"/>
</dbReference>
<evidence type="ECO:0000256" key="1">
    <source>
        <dbReference type="ARBA" id="ARBA00004167"/>
    </source>
</evidence>
<dbReference type="Pfam" id="PF00059">
    <property type="entry name" value="Lectin_C"/>
    <property type="match status" value="7"/>
</dbReference>
<keyword evidence="7 12" id="KW-0472">Membrane</keyword>
<dbReference type="Gene3D" id="2.10.10.10">
    <property type="entry name" value="Fibronectin, type II, collagen-binding"/>
    <property type="match status" value="1"/>
</dbReference>
<evidence type="ECO:0000256" key="8">
    <source>
        <dbReference type="ARBA" id="ARBA00023157"/>
    </source>
</evidence>
<feature type="domain" description="C-type lectin" evidence="13">
    <location>
        <begin position="1206"/>
        <end position="1325"/>
    </location>
</feature>
<protein>
    <submittedName>
        <fullName evidence="15">Phospholipase A2 receptor 1</fullName>
    </submittedName>
</protein>
<dbReference type="Gene3D" id="2.80.10.50">
    <property type="match status" value="1"/>
</dbReference>
<dbReference type="CDD" id="cd00037">
    <property type="entry name" value="CLECT"/>
    <property type="match status" value="7"/>
</dbReference>
<keyword evidence="8 11" id="KW-1015">Disulfide bond</keyword>
<keyword evidence="9" id="KW-0675">Receptor</keyword>
<dbReference type="InterPro" id="IPR013806">
    <property type="entry name" value="Kringle-like"/>
</dbReference>
<dbReference type="PROSITE" id="PS00023">
    <property type="entry name" value="FN2_1"/>
    <property type="match status" value="1"/>
</dbReference>
<dbReference type="PROSITE" id="PS00615">
    <property type="entry name" value="C_TYPE_LECTIN_1"/>
    <property type="match status" value="2"/>
</dbReference>
<dbReference type="Gene3D" id="3.10.100.10">
    <property type="entry name" value="Mannose-Binding Protein A, subunit A"/>
    <property type="match status" value="8"/>
</dbReference>